<feature type="compositionally biased region" description="Low complexity" evidence="1">
    <location>
        <begin position="157"/>
        <end position="168"/>
    </location>
</feature>
<dbReference type="GO" id="GO:0046872">
    <property type="term" value="F:metal ion binding"/>
    <property type="evidence" value="ECO:0007669"/>
    <property type="project" value="InterPro"/>
</dbReference>
<proteinExistence type="predicted"/>
<feature type="region of interest" description="Disordered" evidence="1">
    <location>
        <begin position="154"/>
        <end position="182"/>
    </location>
</feature>
<dbReference type="EMBL" id="JAAMPC010000001">
    <property type="protein sequence ID" value="KAG2331936.1"/>
    <property type="molecule type" value="Genomic_DNA"/>
</dbReference>
<keyword evidence="4" id="KW-1185">Reference proteome</keyword>
<dbReference type="AlphaFoldDB" id="A0A8X7WKI3"/>
<evidence type="ECO:0000313" key="4">
    <source>
        <dbReference type="Proteomes" id="UP000886595"/>
    </source>
</evidence>
<feature type="region of interest" description="Disordered" evidence="1">
    <location>
        <begin position="85"/>
        <end position="110"/>
    </location>
</feature>
<sequence length="267" mass="29052">MRISDIFCSSAGSTAVRPSTLHCDGEVTRGRRSLDSLRGTQNPNNHKHKTVPCFASDMPFIPIPHPTMSGRNSFESSSGFRRKITSAHGGDVQIRRKSSADVSDVLRRSRSSLQGSSSSMYLLKDYKSFKEDDKKLWLSSSDRSKDLIPFRDRDITSSSSSASSSSSSPYLTNVSSPAPSTDDDQVVVLRVSIHCKGCEGKVRKHISKMEGVSSCTIDIATKKVTVVGKVTPSGVVESISKVKFAQLWPSSSSPSFPHVPNHSLVRS</sequence>
<comment type="caution">
    <text evidence="3">The sequence shown here is derived from an EMBL/GenBank/DDBJ whole genome shotgun (WGS) entry which is preliminary data.</text>
</comment>
<feature type="domain" description="HMA" evidence="2">
    <location>
        <begin position="184"/>
        <end position="250"/>
    </location>
</feature>
<dbReference type="SUPFAM" id="SSF55008">
    <property type="entry name" value="HMA, heavy metal-associated domain"/>
    <property type="match status" value="1"/>
</dbReference>
<gene>
    <name evidence="3" type="ORF">Bca52824_003116</name>
</gene>
<dbReference type="InterPro" id="IPR006121">
    <property type="entry name" value="HMA_dom"/>
</dbReference>
<dbReference type="Pfam" id="PF00403">
    <property type="entry name" value="HMA"/>
    <property type="match status" value="1"/>
</dbReference>
<dbReference type="PANTHER" id="PTHR46119:SF12">
    <property type="entry name" value="PROTEIN SODIUM POTASSIUM ROOT DEFECTIVE 3"/>
    <property type="match status" value="1"/>
</dbReference>
<dbReference type="InterPro" id="IPR044526">
    <property type="entry name" value="NAKR1-3"/>
</dbReference>
<dbReference type="Gene3D" id="3.30.70.100">
    <property type="match status" value="1"/>
</dbReference>
<organism evidence="3 4">
    <name type="scientific">Brassica carinata</name>
    <name type="common">Ethiopian mustard</name>
    <name type="synonym">Abyssinian cabbage</name>
    <dbReference type="NCBI Taxonomy" id="52824"/>
    <lineage>
        <taxon>Eukaryota</taxon>
        <taxon>Viridiplantae</taxon>
        <taxon>Streptophyta</taxon>
        <taxon>Embryophyta</taxon>
        <taxon>Tracheophyta</taxon>
        <taxon>Spermatophyta</taxon>
        <taxon>Magnoliopsida</taxon>
        <taxon>eudicotyledons</taxon>
        <taxon>Gunneridae</taxon>
        <taxon>Pentapetalae</taxon>
        <taxon>rosids</taxon>
        <taxon>malvids</taxon>
        <taxon>Brassicales</taxon>
        <taxon>Brassicaceae</taxon>
        <taxon>Brassiceae</taxon>
        <taxon>Brassica</taxon>
    </lineage>
</organism>
<dbReference type="OrthoDB" id="689350at2759"/>
<dbReference type="CDD" id="cd00371">
    <property type="entry name" value="HMA"/>
    <property type="match status" value="1"/>
</dbReference>
<feature type="compositionally biased region" description="Polar residues" evidence="1">
    <location>
        <begin position="169"/>
        <end position="179"/>
    </location>
</feature>
<dbReference type="PROSITE" id="PS50846">
    <property type="entry name" value="HMA_2"/>
    <property type="match status" value="1"/>
</dbReference>
<name>A0A8X7WKI3_BRACI</name>
<evidence type="ECO:0000313" key="3">
    <source>
        <dbReference type="EMBL" id="KAG2331936.1"/>
    </source>
</evidence>
<protein>
    <recommendedName>
        <fullName evidence="2">HMA domain-containing protein</fullName>
    </recommendedName>
</protein>
<dbReference type="PANTHER" id="PTHR46119">
    <property type="entry name" value="OS08G0405700 PROTEIN"/>
    <property type="match status" value="1"/>
</dbReference>
<evidence type="ECO:0000259" key="2">
    <source>
        <dbReference type="PROSITE" id="PS50846"/>
    </source>
</evidence>
<dbReference type="InterPro" id="IPR016578">
    <property type="entry name" value="NAKR2/3"/>
</dbReference>
<dbReference type="InterPro" id="IPR036163">
    <property type="entry name" value="HMA_dom_sf"/>
</dbReference>
<dbReference type="Proteomes" id="UP000886595">
    <property type="component" value="Unassembled WGS sequence"/>
</dbReference>
<accession>A0A8X7WKI3</accession>
<dbReference type="PIRSF" id="PIRSF011221">
    <property type="entry name" value="Chloropl_CC_prd"/>
    <property type="match status" value="1"/>
</dbReference>
<reference evidence="3 4" key="1">
    <citation type="submission" date="2020-02" db="EMBL/GenBank/DDBJ databases">
        <authorList>
            <person name="Ma Q."/>
            <person name="Huang Y."/>
            <person name="Song X."/>
            <person name="Pei D."/>
        </authorList>
    </citation>
    <scope>NUCLEOTIDE SEQUENCE [LARGE SCALE GENOMIC DNA]</scope>
    <source>
        <strain evidence="3">Sxm20200214</strain>
        <tissue evidence="3">Leaf</tissue>
    </source>
</reference>
<evidence type="ECO:0000256" key="1">
    <source>
        <dbReference type="SAM" id="MobiDB-lite"/>
    </source>
</evidence>